<evidence type="ECO:0000256" key="7">
    <source>
        <dbReference type="ARBA" id="ARBA00022660"/>
    </source>
</evidence>
<keyword evidence="9" id="KW-0999">Mitochondrion inner membrane</keyword>
<comment type="similarity">
    <text evidence="3">Belongs to the complex I NDUFB5 subunit family.</text>
</comment>
<keyword evidence="8 17" id="KW-0812">Transmembrane</keyword>
<dbReference type="InterPro" id="IPR019173">
    <property type="entry name" value="NADH_UbQ_OxRdtase_B5_su"/>
</dbReference>
<dbReference type="Proteomes" id="UP001258017">
    <property type="component" value="Unassembled WGS sequence"/>
</dbReference>
<keyword evidence="12 17" id="KW-1133">Transmembrane helix</keyword>
<comment type="function">
    <text evidence="1">Accessory subunit of the mitochondrial membrane respiratory chain NADH dehydrogenase (Complex I), that is believed not to be involved in catalysis. Complex I functions in the transfer of electrons from NADH to the respiratory chain. The immediate electron acceptor for the enzyme is believed to be ubiquinone.</text>
</comment>
<gene>
    <name evidence="18" type="ORF">KPH14_001819</name>
</gene>
<evidence type="ECO:0000256" key="17">
    <source>
        <dbReference type="SAM" id="Phobius"/>
    </source>
</evidence>
<evidence type="ECO:0000256" key="5">
    <source>
        <dbReference type="ARBA" id="ARBA00015175"/>
    </source>
</evidence>
<keyword evidence="11" id="KW-0249">Electron transport</keyword>
<keyword evidence="19" id="KW-1185">Reference proteome</keyword>
<organism evidence="18 19">
    <name type="scientific">Odynerus spinipes</name>
    <dbReference type="NCBI Taxonomy" id="1348599"/>
    <lineage>
        <taxon>Eukaryota</taxon>
        <taxon>Metazoa</taxon>
        <taxon>Ecdysozoa</taxon>
        <taxon>Arthropoda</taxon>
        <taxon>Hexapoda</taxon>
        <taxon>Insecta</taxon>
        <taxon>Pterygota</taxon>
        <taxon>Neoptera</taxon>
        <taxon>Endopterygota</taxon>
        <taxon>Hymenoptera</taxon>
        <taxon>Apocrita</taxon>
        <taxon>Aculeata</taxon>
        <taxon>Vespoidea</taxon>
        <taxon>Vespidae</taxon>
        <taxon>Eumeninae</taxon>
        <taxon>Odynerus</taxon>
    </lineage>
</organism>
<dbReference type="Pfam" id="PF09781">
    <property type="entry name" value="NDUF_B5"/>
    <property type="match status" value="1"/>
</dbReference>
<proteinExistence type="inferred from homology"/>
<evidence type="ECO:0000256" key="14">
    <source>
        <dbReference type="ARBA" id="ARBA00023136"/>
    </source>
</evidence>
<keyword evidence="7" id="KW-0679">Respiratory chain</keyword>
<feature type="transmembrane region" description="Helical" evidence="17">
    <location>
        <begin position="57"/>
        <end position="79"/>
    </location>
</feature>
<dbReference type="AlphaFoldDB" id="A0AAD9RZV6"/>
<evidence type="ECO:0000313" key="18">
    <source>
        <dbReference type="EMBL" id="KAK2588969.1"/>
    </source>
</evidence>
<comment type="subunit">
    <text evidence="4">Complex I is composed of 45 different subunits.</text>
</comment>
<keyword evidence="6" id="KW-0813">Transport</keyword>
<evidence type="ECO:0000256" key="2">
    <source>
        <dbReference type="ARBA" id="ARBA00004434"/>
    </source>
</evidence>
<evidence type="ECO:0000256" key="15">
    <source>
        <dbReference type="ARBA" id="ARBA00032395"/>
    </source>
</evidence>
<evidence type="ECO:0000256" key="1">
    <source>
        <dbReference type="ARBA" id="ARBA00003195"/>
    </source>
</evidence>
<comment type="subcellular location">
    <subcellularLocation>
        <location evidence="2">Mitochondrion inner membrane</location>
        <topology evidence="2">Single-pass membrane protein</topology>
    </subcellularLocation>
</comment>
<protein>
    <recommendedName>
        <fullName evidence="5">NADH dehydrogenase [ubiquinone] 1 beta subcomplex subunit 5, mitochondrial</fullName>
    </recommendedName>
    <alternativeName>
        <fullName evidence="16">Complex I-SGDH</fullName>
    </alternativeName>
    <alternativeName>
        <fullName evidence="15">NADH-ubiquinone oxidoreductase SGDH subunit</fullName>
    </alternativeName>
</protein>
<name>A0AAD9RZV6_9HYME</name>
<evidence type="ECO:0000256" key="12">
    <source>
        <dbReference type="ARBA" id="ARBA00022989"/>
    </source>
</evidence>
<evidence type="ECO:0000256" key="9">
    <source>
        <dbReference type="ARBA" id="ARBA00022792"/>
    </source>
</evidence>
<reference evidence="18" key="1">
    <citation type="submission" date="2021-08" db="EMBL/GenBank/DDBJ databases">
        <authorList>
            <person name="Misof B."/>
            <person name="Oliver O."/>
            <person name="Podsiadlowski L."/>
            <person name="Donath A."/>
            <person name="Peters R."/>
            <person name="Mayer C."/>
            <person name="Rust J."/>
            <person name="Gunkel S."/>
            <person name="Lesny P."/>
            <person name="Martin S."/>
            <person name="Oeyen J.P."/>
            <person name="Petersen M."/>
            <person name="Panagiotis P."/>
            <person name="Wilbrandt J."/>
            <person name="Tanja T."/>
        </authorList>
    </citation>
    <scope>NUCLEOTIDE SEQUENCE</scope>
    <source>
        <strain evidence="18">GBR_01_08_01A</strain>
        <tissue evidence="18">Thorax + abdomen</tissue>
    </source>
</reference>
<sequence>MAAWSSILRSANQKLNGLTVLLFKKSPVNNQIRCMSEHRVMNIQGSRWQWDKTKDMLHFYFMLGIIPSLIVVFCSYVFVGPATLEPIPEGYVPKHWEYYRNPITRFMARYINNSPQQEYEKYLNVLYLENECMKTRMLQKRIEDLINERHDYRYFIHTPVSAKFLYQARQLAEQRNRM</sequence>
<dbReference type="EMBL" id="JAIFRP010000002">
    <property type="protein sequence ID" value="KAK2588969.1"/>
    <property type="molecule type" value="Genomic_DNA"/>
</dbReference>
<reference evidence="18" key="2">
    <citation type="journal article" date="2023" name="Commun. Biol.">
        <title>Intrasexual cuticular hydrocarbon dimorphism in a wasp sheds light on hydrocarbon biosynthesis genes in Hymenoptera.</title>
        <authorList>
            <person name="Moris V.C."/>
            <person name="Podsiadlowski L."/>
            <person name="Martin S."/>
            <person name="Oeyen J.P."/>
            <person name="Donath A."/>
            <person name="Petersen M."/>
            <person name="Wilbrandt J."/>
            <person name="Misof B."/>
            <person name="Liedtke D."/>
            <person name="Thamm M."/>
            <person name="Scheiner R."/>
            <person name="Schmitt T."/>
            <person name="Niehuis O."/>
        </authorList>
    </citation>
    <scope>NUCLEOTIDE SEQUENCE</scope>
    <source>
        <strain evidence="18">GBR_01_08_01A</strain>
    </source>
</reference>
<evidence type="ECO:0000256" key="6">
    <source>
        <dbReference type="ARBA" id="ARBA00022448"/>
    </source>
</evidence>
<evidence type="ECO:0000256" key="8">
    <source>
        <dbReference type="ARBA" id="ARBA00022692"/>
    </source>
</evidence>
<dbReference type="PANTHER" id="PTHR13178:SF0">
    <property type="entry name" value="NADH DEHYDROGENASE [UBIQUINONE] 1 BETA SUBCOMPLEX SUBUNIT 5, MITOCHONDRIAL"/>
    <property type="match status" value="1"/>
</dbReference>
<keyword evidence="13" id="KW-0496">Mitochondrion</keyword>
<evidence type="ECO:0000256" key="3">
    <source>
        <dbReference type="ARBA" id="ARBA00007152"/>
    </source>
</evidence>
<evidence type="ECO:0000256" key="16">
    <source>
        <dbReference type="ARBA" id="ARBA00032550"/>
    </source>
</evidence>
<evidence type="ECO:0000256" key="10">
    <source>
        <dbReference type="ARBA" id="ARBA00022946"/>
    </source>
</evidence>
<evidence type="ECO:0000256" key="13">
    <source>
        <dbReference type="ARBA" id="ARBA00023128"/>
    </source>
</evidence>
<keyword evidence="10" id="KW-0809">Transit peptide</keyword>
<accession>A0AAD9RZV6</accession>
<comment type="caution">
    <text evidence="18">The sequence shown here is derived from an EMBL/GenBank/DDBJ whole genome shotgun (WGS) entry which is preliminary data.</text>
</comment>
<keyword evidence="14 17" id="KW-0472">Membrane</keyword>
<evidence type="ECO:0000256" key="11">
    <source>
        <dbReference type="ARBA" id="ARBA00022982"/>
    </source>
</evidence>
<dbReference type="GO" id="GO:0005743">
    <property type="term" value="C:mitochondrial inner membrane"/>
    <property type="evidence" value="ECO:0007669"/>
    <property type="project" value="UniProtKB-SubCell"/>
</dbReference>
<dbReference type="PANTHER" id="PTHR13178">
    <property type="entry name" value="NADH-UBIQUINONE OXIDOREDUCTASE SGDH SUBUNIT"/>
    <property type="match status" value="1"/>
</dbReference>
<evidence type="ECO:0000256" key="4">
    <source>
        <dbReference type="ARBA" id="ARBA00011533"/>
    </source>
</evidence>
<evidence type="ECO:0000313" key="19">
    <source>
        <dbReference type="Proteomes" id="UP001258017"/>
    </source>
</evidence>